<dbReference type="SUPFAM" id="SSF51197">
    <property type="entry name" value="Clavaminate synthase-like"/>
    <property type="match status" value="1"/>
</dbReference>
<accession>A0A927MVV5</accession>
<protein>
    <submittedName>
        <fullName evidence="1">Ectoine hydroxylase-related dioxygenase (Phytanoyl-CoA dioxygenase family)</fullName>
    </submittedName>
</protein>
<sequence>MSQVDVRCYARDGYAVSRSVLGHDQVQSLRQEANRLLELCTRNSDRYGARIEWEVDHLADSDQAGMHGVIRKLEPVSDLSTTFQELAQDPAVTAAAESIFGEPVELFEDKLNLKLPGGSPYPWHQDWSCCWRAHTDELVTCFLYLDDADETNGCLQVVPGSHTGKPTHPFRSGGHFEVDPACVPADRIQPVPLRAGDMICFDSYLLHYSDLNRSAVPRMAIIYTYNPARLGRINERRFPALSSG</sequence>
<organism evidence="1 2">
    <name type="scientific">Actinopolymorpha pittospori</name>
    <dbReference type="NCBI Taxonomy" id="648752"/>
    <lineage>
        <taxon>Bacteria</taxon>
        <taxon>Bacillati</taxon>
        <taxon>Actinomycetota</taxon>
        <taxon>Actinomycetes</taxon>
        <taxon>Propionibacteriales</taxon>
        <taxon>Actinopolymorphaceae</taxon>
        <taxon>Actinopolymorpha</taxon>
    </lineage>
</organism>
<dbReference type="PANTHER" id="PTHR20883:SF48">
    <property type="entry name" value="ECTOINE DIOXYGENASE"/>
    <property type="match status" value="1"/>
</dbReference>
<gene>
    <name evidence="1" type="ORF">HEB94_004209</name>
</gene>
<proteinExistence type="predicted"/>
<dbReference type="EMBL" id="JADBEM010000001">
    <property type="protein sequence ID" value="MBE1607361.1"/>
    <property type="molecule type" value="Genomic_DNA"/>
</dbReference>
<keyword evidence="2" id="KW-1185">Reference proteome</keyword>
<dbReference type="GO" id="GO:0005506">
    <property type="term" value="F:iron ion binding"/>
    <property type="evidence" value="ECO:0007669"/>
    <property type="project" value="UniProtKB-ARBA"/>
</dbReference>
<dbReference type="GO" id="GO:0016706">
    <property type="term" value="F:2-oxoglutarate-dependent dioxygenase activity"/>
    <property type="evidence" value="ECO:0007669"/>
    <property type="project" value="UniProtKB-ARBA"/>
</dbReference>
<evidence type="ECO:0000313" key="1">
    <source>
        <dbReference type="EMBL" id="MBE1607361.1"/>
    </source>
</evidence>
<dbReference type="PANTHER" id="PTHR20883">
    <property type="entry name" value="PHYTANOYL-COA DIOXYGENASE DOMAIN CONTAINING 1"/>
    <property type="match status" value="1"/>
</dbReference>
<keyword evidence="1" id="KW-0560">Oxidoreductase</keyword>
<dbReference type="InterPro" id="IPR008775">
    <property type="entry name" value="Phytyl_CoA_dOase-like"/>
</dbReference>
<dbReference type="Pfam" id="PF05721">
    <property type="entry name" value="PhyH"/>
    <property type="match status" value="1"/>
</dbReference>
<keyword evidence="1" id="KW-0223">Dioxygenase</keyword>
<dbReference type="Gene3D" id="2.60.120.620">
    <property type="entry name" value="q2cbj1_9rhob like domain"/>
    <property type="match status" value="1"/>
</dbReference>
<dbReference type="AlphaFoldDB" id="A0A927MVV5"/>
<reference evidence="1" key="1">
    <citation type="submission" date="2020-10" db="EMBL/GenBank/DDBJ databases">
        <title>Sequencing the genomes of 1000 actinobacteria strains.</title>
        <authorList>
            <person name="Klenk H.-P."/>
        </authorList>
    </citation>
    <scope>NUCLEOTIDE SEQUENCE</scope>
    <source>
        <strain evidence="1">DSM 45354</strain>
    </source>
</reference>
<evidence type="ECO:0000313" key="2">
    <source>
        <dbReference type="Proteomes" id="UP000638648"/>
    </source>
</evidence>
<dbReference type="RefSeq" id="WP_192751320.1">
    <property type="nucleotide sequence ID" value="NZ_BAABJL010000197.1"/>
</dbReference>
<dbReference type="Proteomes" id="UP000638648">
    <property type="component" value="Unassembled WGS sequence"/>
</dbReference>
<comment type="caution">
    <text evidence="1">The sequence shown here is derived from an EMBL/GenBank/DDBJ whole genome shotgun (WGS) entry which is preliminary data.</text>
</comment>
<name>A0A927MVV5_9ACTN</name>